<dbReference type="GO" id="GO:0008270">
    <property type="term" value="F:zinc ion binding"/>
    <property type="evidence" value="ECO:0007669"/>
    <property type="project" value="UniProtKB-UniRule"/>
</dbReference>
<protein>
    <recommendedName>
        <fullName evidence="6">ATP-dependent Clp protease ATP-binding subunit ClpX</fullName>
    </recommendedName>
</protein>
<evidence type="ECO:0000313" key="10">
    <source>
        <dbReference type="Proteomes" id="UP000076023"/>
    </source>
</evidence>
<dbReference type="Pfam" id="PF07724">
    <property type="entry name" value="AAA_2"/>
    <property type="match status" value="1"/>
</dbReference>
<evidence type="ECO:0000256" key="3">
    <source>
        <dbReference type="ARBA" id="ARBA00022833"/>
    </source>
</evidence>
<dbReference type="InterPro" id="IPR038366">
    <property type="entry name" value="Znf_CppX_C4_sf"/>
</dbReference>
<dbReference type="CDD" id="cd19497">
    <property type="entry name" value="RecA-like_ClpX"/>
    <property type="match status" value="1"/>
</dbReference>
<keyword evidence="2 6" id="KW-0547">Nucleotide-binding</keyword>
<dbReference type="SMART" id="SM01086">
    <property type="entry name" value="ClpB_D2-small"/>
    <property type="match status" value="1"/>
</dbReference>
<dbReference type="SMART" id="SM00994">
    <property type="entry name" value="zf-C4_ClpX"/>
    <property type="match status" value="1"/>
</dbReference>
<dbReference type="GO" id="GO:0051603">
    <property type="term" value="P:proteolysis involved in protein catabolic process"/>
    <property type="evidence" value="ECO:0007669"/>
    <property type="project" value="TreeGrafter"/>
</dbReference>
<gene>
    <name evidence="6" type="primary">clpX</name>
    <name evidence="9" type="ORF">TSACC_22083</name>
</gene>
<name>A0A146GAT1_TERSA</name>
<keyword evidence="9" id="KW-0378">Hydrolase</keyword>
<comment type="function">
    <text evidence="6">ATP-dependent specificity component of the Clp protease. It directs the protease to specific substrates. Can perform chaperone functions in the absence of ClpP.</text>
</comment>
<dbReference type="GO" id="GO:0016887">
    <property type="term" value="F:ATP hydrolysis activity"/>
    <property type="evidence" value="ECO:0007669"/>
    <property type="project" value="InterPro"/>
</dbReference>
<evidence type="ECO:0000313" key="9">
    <source>
        <dbReference type="EMBL" id="GAT33666.1"/>
    </source>
</evidence>
<proteinExistence type="inferred from homology"/>
<organism evidence="9 10">
    <name type="scientific">Terrimicrobium sacchariphilum</name>
    <dbReference type="NCBI Taxonomy" id="690879"/>
    <lineage>
        <taxon>Bacteria</taxon>
        <taxon>Pseudomonadati</taxon>
        <taxon>Verrucomicrobiota</taxon>
        <taxon>Terrimicrobiia</taxon>
        <taxon>Terrimicrobiales</taxon>
        <taxon>Terrimicrobiaceae</taxon>
        <taxon>Terrimicrobium</taxon>
    </lineage>
</organism>
<dbReference type="InterPro" id="IPR059188">
    <property type="entry name" value="Znf_CLPX-like"/>
</dbReference>
<dbReference type="InterPro" id="IPR050052">
    <property type="entry name" value="ATP-dep_Clp_protease_ClpX"/>
</dbReference>
<accession>A0A146GAT1</accession>
<dbReference type="GO" id="GO:0051301">
    <property type="term" value="P:cell division"/>
    <property type="evidence" value="ECO:0007669"/>
    <property type="project" value="TreeGrafter"/>
</dbReference>
<reference evidence="10" key="1">
    <citation type="journal article" date="2017" name="Genome Announc.">
        <title>Draft Genome Sequence of Terrimicrobium sacchariphilum NM-5T, a Facultative Anaerobic Soil Bacterium of the Class Spartobacteria.</title>
        <authorList>
            <person name="Qiu Y.L."/>
            <person name="Tourlousse D.M."/>
            <person name="Matsuura N."/>
            <person name="Ohashi A."/>
            <person name="Sekiguchi Y."/>
        </authorList>
    </citation>
    <scope>NUCLEOTIDE SEQUENCE [LARGE SCALE GENOMIC DNA]</scope>
    <source>
        <strain evidence="10">NM-5</strain>
    </source>
</reference>
<dbReference type="GO" id="GO:0140662">
    <property type="term" value="F:ATP-dependent protein folding chaperone"/>
    <property type="evidence" value="ECO:0007669"/>
    <property type="project" value="InterPro"/>
</dbReference>
<dbReference type="NCBIfam" id="NF003745">
    <property type="entry name" value="PRK05342.1"/>
    <property type="match status" value="1"/>
</dbReference>
<keyword evidence="1 6" id="KW-0479">Metal-binding</keyword>
<evidence type="ECO:0000256" key="5">
    <source>
        <dbReference type="ARBA" id="ARBA00023186"/>
    </source>
</evidence>
<dbReference type="InterPro" id="IPR003593">
    <property type="entry name" value="AAA+_ATPase"/>
</dbReference>
<dbReference type="InterPro" id="IPR046425">
    <property type="entry name" value="ClpX_bact"/>
</dbReference>
<keyword evidence="9" id="KW-0645">Protease</keyword>
<dbReference type="SUPFAM" id="SSF57716">
    <property type="entry name" value="Glucocorticoid receptor-like (DNA-binding domain)"/>
    <property type="match status" value="1"/>
</dbReference>
<evidence type="ECO:0000259" key="8">
    <source>
        <dbReference type="PROSITE" id="PS51902"/>
    </source>
</evidence>
<dbReference type="PANTHER" id="PTHR48102:SF7">
    <property type="entry name" value="ATP-DEPENDENT CLP PROTEASE ATP-BINDING SUBUNIT CLPX-LIKE, MITOCHONDRIAL"/>
    <property type="match status" value="1"/>
</dbReference>
<dbReference type="GO" id="GO:0009376">
    <property type="term" value="C:HslUV protease complex"/>
    <property type="evidence" value="ECO:0007669"/>
    <property type="project" value="TreeGrafter"/>
</dbReference>
<dbReference type="InterPro" id="IPR019489">
    <property type="entry name" value="Clp_ATPase_C"/>
</dbReference>
<feature type="binding site" evidence="6">
    <location>
        <begin position="126"/>
        <end position="133"/>
    </location>
    <ligand>
        <name>ATP</name>
        <dbReference type="ChEBI" id="CHEBI:30616"/>
    </ligand>
</feature>
<dbReference type="FunFam" id="1.10.8.60:FF:000002">
    <property type="entry name" value="ATP-dependent Clp protease ATP-binding subunit ClpX"/>
    <property type="match status" value="1"/>
</dbReference>
<dbReference type="InterPro" id="IPR004487">
    <property type="entry name" value="Clp_protease_ATP-bd_su_ClpX"/>
</dbReference>
<keyword evidence="5 6" id="KW-0143">Chaperone</keyword>
<dbReference type="HAMAP" id="MF_00175">
    <property type="entry name" value="ClpX"/>
    <property type="match status" value="1"/>
</dbReference>
<keyword evidence="3 6" id="KW-0862">Zinc</keyword>
<dbReference type="GO" id="GO:0051082">
    <property type="term" value="F:unfolded protein binding"/>
    <property type="evidence" value="ECO:0007669"/>
    <property type="project" value="UniProtKB-UniRule"/>
</dbReference>
<dbReference type="GO" id="GO:0046983">
    <property type="term" value="F:protein dimerization activity"/>
    <property type="evidence" value="ECO:0007669"/>
    <property type="project" value="UniProtKB-UniRule"/>
</dbReference>
<evidence type="ECO:0000256" key="7">
    <source>
        <dbReference type="PROSITE-ProRule" id="PRU01250"/>
    </source>
</evidence>
<dbReference type="RefSeq" id="WP_174548590.1">
    <property type="nucleotide sequence ID" value="NZ_BDCO01000002.1"/>
</dbReference>
<feature type="binding site" evidence="6 7">
    <location>
        <position position="35"/>
    </location>
    <ligand>
        <name>Zn(2+)</name>
        <dbReference type="ChEBI" id="CHEBI:29105"/>
    </ligand>
</feature>
<dbReference type="InterPro" id="IPR027417">
    <property type="entry name" value="P-loop_NTPase"/>
</dbReference>
<dbReference type="AlphaFoldDB" id="A0A146GAT1"/>
<dbReference type="GO" id="GO:0008233">
    <property type="term" value="F:peptidase activity"/>
    <property type="evidence" value="ECO:0007669"/>
    <property type="project" value="UniProtKB-KW"/>
</dbReference>
<dbReference type="Pfam" id="PF10431">
    <property type="entry name" value="ClpB_D2-small"/>
    <property type="match status" value="1"/>
</dbReference>
<dbReference type="Gene3D" id="6.20.220.10">
    <property type="entry name" value="ClpX chaperone, C4-type zinc finger domain"/>
    <property type="match status" value="1"/>
</dbReference>
<comment type="subunit">
    <text evidence="6">Component of the ClpX-ClpP complex. Forms a hexameric ring that, in the presence of ATP, binds to fourteen ClpP subunits assembled into a disk-like structure with a central cavity, resembling the structure of eukaryotic proteasomes.</text>
</comment>
<comment type="similarity">
    <text evidence="6 7">Belongs to the ClpX chaperone family.</text>
</comment>
<dbReference type="EMBL" id="BDCO01000002">
    <property type="protein sequence ID" value="GAT33666.1"/>
    <property type="molecule type" value="Genomic_DNA"/>
</dbReference>
<dbReference type="SUPFAM" id="SSF52540">
    <property type="entry name" value="P-loop containing nucleoside triphosphate hydrolases"/>
    <property type="match status" value="1"/>
</dbReference>
<dbReference type="FunFam" id="3.40.50.300:FF:000005">
    <property type="entry name" value="ATP-dependent Clp protease ATP-binding subunit ClpX"/>
    <property type="match status" value="1"/>
</dbReference>
<dbReference type="Gene3D" id="1.10.8.60">
    <property type="match status" value="1"/>
</dbReference>
<dbReference type="NCBIfam" id="TIGR00382">
    <property type="entry name" value="clpX"/>
    <property type="match status" value="1"/>
</dbReference>
<keyword evidence="10" id="KW-1185">Reference proteome</keyword>
<dbReference type="PANTHER" id="PTHR48102">
    <property type="entry name" value="ATP-DEPENDENT CLP PROTEASE ATP-BINDING SUBUNIT CLPX-LIKE, MITOCHONDRIAL-RELATED"/>
    <property type="match status" value="1"/>
</dbReference>
<keyword evidence="4 6" id="KW-0067">ATP-binding</keyword>
<dbReference type="GO" id="GO:0005524">
    <property type="term" value="F:ATP binding"/>
    <property type="evidence" value="ECO:0007669"/>
    <property type="project" value="UniProtKB-UniRule"/>
</dbReference>
<dbReference type="InParanoid" id="A0A146GAT1"/>
<dbReference type="InterPro" id="IPR010603">
    <property type="entry name" value="Znf_CppX_C4"/>
</dbReference>
<feature type="domain" description="ClpX-type ZB" evidence="8">
    <location>
        <begin position="1"/>
        <end position="51"/>
    </location>
</feature>
<dbReference type="SMART" id="SM00382">
    <property type="entry name" value="AAA"/>
    <property type="match status" value="1"/>
</dbReference>
<dbReference type="Gene3D" id="3.40.50.300">
    <property type="entry name" value="P-loop containing nucleotide triphosphate hydrolases"/>
    <property type="match status" value="1"/>
</dbReference>
<dbReference type="Proteomes" id="UP000076023">
    <property type="component" value="Unassembled WGS sequence"/>
</dbReference>
<sequence length="424" mass="46466">MARASNLTMCSFCGKSHAEVRKLIAGPGVYICDSCITVCKGILDKELNDEARKQKTAIHVPKPADIMRELDKHVIGQNGAKKVLAVAVHNHYKRLISGESNADGALMLDPLSEVEIEKSNILLIGPTGSGKTLLARTLARILDVPFCIADATTITEAGYVGEDVENIVLRLLQNADYDVKRTEMGIVYIDEIDKIGRKTDNVSITRDVSGEGVQQALLKILEGTVCNVPPQGGRKHPHQEYIQINTEKILFICGGAFVGLDKIVQRRIGGRSMGFHARDLRDPDEIATEAVHSVEPEDLLGFGLIPEFIGRLPVVSTLDALTEDELMTILTEPKNAMTKQYTKLLAMDGVGLTFTKDALRALAAEAVRKGTGARALRALLERIMLDIMYDVPSRDDIAEVTINRTVVEGKRPPLIRRRQDKDAA</sequence>
<evidence type="ECO:0000256" key="1">
    <source>
        <dbReference type="ARBA" id="ARBA00022723"/>
    </source>
</evidence>
<feature type="binding site" evidence="6 7">
    <location>
        <position position="32"/>
    </location>
    <ligand>
        <name>Zn(2+)</name>
        <dbReference type="ChEBI" id="CHEBI:29105"/>
    </ligand>
</feature>
<comment type="caution">
    <text evidence="9">The sequence shown here is derived from an EMBL/GenBank/DDBJ whole genome shotgun (WGS) entry which is preliminary data.</text>
</comment>
<dbReference type="FunCoup" id="A0A146GAT1">
    <property type="interactions" value="404"/>
</dbReference>
<dbReference type="STRING" id="690879.TSACC_22083"/>
<feature type="binding site" evidence="6 7">
    <location>
        <position position="13"/>
    </location>
    <ligand>
        <name>Zn(2+)</name>
        <dbReference type="ChEBI" id="CHEBI:29105"/>
    </ligand>
</feature>
<evidence type="ECO:0000256" key="4">
    <source>
        <dbReference type="ARBA" id="ARBA00022840"/>
    </source>
</evidence>
<evidence type="ECO:0000256" key="6">
    <source>
        <dbReference type="HAMAP-Rule" id="MF_00175"/>
    </source>
</evidence>
<feature type="binding site" evidence="6 7">
    <location>
        <position position="10"/>
    </location>
    <ligand>
        <name>Zn(2+)</name>
        <dbReference type="ChEBI" id="CHEBI:29105"/>
    </ligand>
</feature>
<dbReference type="Pfam" id="PF06689">
    <property type="entry name" value="zf-C4_ClpX"/>
    <property type="match status" value="1"/>
</dbReference>
<evidence type="ECO:0000256" key="2">
    <source>
        <dbReference type="ARBA" id="ARBA00022741"/>
    </source>
</evidence>
<dbReference type="InterPro" id="IPR003959">
    <property type="entry name" value="ATPase_AAA_core"/>
</dbReference>
<dbReference type="PROSITE" id="PS51902">
    <property type="entry name" value="CLPX_ZB"/>
    <property type="match status" value="1"/>
</dbReference>